<feature type="domain" description="Serpin" evidence="2">
    <location>
        <begin position="9"/>
        <end position="362"/>
    </location>
</feature>
<evidence type="ECO:0000313" key="3">
    <source>
        <dbReference type="EMBL" id="MFC7342141.1"/>
    </source>
</evidence>
<dbReference type="CDD" id="cd19590">
    <property type="entry name" value="serpin_thermopin-like"/>
    <property type="match status" value="1"/>
</dbReference>
<organism evidence="3 4">
    <name type="scientific">Saccharopolyspora griseoalba</name>
    <dbReference type="NCBI Taxonomy" id="1431848"/>
    <lineage>
        <taxon>Bacteria</taxon>
        <taxon>Bacillati</taxon>
        <taxon>Actinomycetota</taxon>
        <taxon>Actinomycetes</taxon>
        <taxon>Pseudonocardiales</taxon>
        <taxon>Pseudonocardiaceae</taxon>
        <taxon>Saccharopolyspora</taxon>
    </lineage>
</organism>
<dbReference type="Gene3D" id="2.30.39.10">
    <property type="entry name" value="Alpha-1-antitrypsin, domain 1"/>
    <property type="match status" value="2"/>
</dbReference>
<dbReference type="InterPro" id="IPR042178">
    <property type="entry name" value="Serpin_sf_1"/>
</dbReference>
<dbReference type="PANTHER" id="PTHR11461">
    <property type="entry name" value="SERINE PROTEASE INHIBITOR, SERPIN"/>
    <property type="match status" value="1"/>
</dbReference>
<accession>A0ABW2LMW2</accession>
<dbReference type="PANTHER" id="PTHR11461:SF211">
    <property type="entry name" value="GH10112P-RELATED"/>
    <property type="match status" value="1"/>
</dbReference>
<comment type="caution">
    <text evidence="3">The sequence shown here is derived from an EMBL/GenBank/DDBJ whole genome shotgun (WGS) entry which is preliminary data.</text>
</comment>
<dbReference type="RefSeq" id="WP_380667726.1">
    <property type="nucleotide sequence ID" value="NZ_JBHTCJ010000005.1"/>
</dbReference>
<comment type="similarity">
    <text evidence="1">Belongs to the serpin family.</text>
</comment>
<name>A0ABW2LMW2_9PSEU</name>
<dbReference type="Gene3D" id="3.30.497.10">
    <property type="entry name" value="Antithrombin, subunit I, domain 2"/>
    <property type="match status" value="1"/>
</dbReference>
<dbReference type="PROSITE" id="PS00284">
    <property type="entry name" value="SERPIN"/>
    <property type="match status" value="1"/>
</dbReference>
<protein>
    <submittedName>
        <fullName evidence="3">Serpin family protein</fullName>
    </submittedName>
</protein>
<sequence length="363" mass="38723">MRHHLDFTLALHHALAPAGDQDFCWSPYSVSSALGLAATATGGKTREQIVSALREEPAGLLDVLVPSAELAAGTGEAPVLAVANTLWAHEDLPVEESYRLALKDWPGSSVRNAPFLADPERARQLINADVAETTRELIPELLPEGSVHPRTIAALVNALYLKVSWREAFDTADTDEQPFHAPRGQRAVPTMHATRNLGYAAAGGWQAVSLPAAGGVDAVVLLPDGDLADAERELDAAALGGLLESLEQRRIALSLPKFKVTGGAELTDPLAALGVHELFTPGADFSPLTSMPLRVSTVVHESVLDVDESGLEGAAATAMMMRLTAVVREPEPLRVEVDRPFLVLVRHRSTGAVYFLSRVTDPS</sequence>
<keyword evidence="4" id="KW-1185">Reference proteome</keyword>
<dbReference type="InterPro" id="IPR000215">
    <property type="entry name" value="Serpin_fam"/>
</dbReference>
<dbReference type="InterPro" id="IPR023796">
    <property type="entry name" value="Serpin_dom"/>
</dbReference>
<proteinExistence type="inferred from homology"/>
<dbReference type="SUPFAM" id="SSF56574">
    <property type="entry name" value="Serpins"/>
    <property type="match status" value="1"/>
</dbReference>
<dbReference type="SMART" id="SM00093">
    <property type="entry name" value="SERPIN"/>
    <property type="match status" value="1"/>
</dbReference>
<dbReference type="InterPro" id="IPR042185">
    <property type="entry name" value="Serpin_sf_2"/>
</dbReference>
<dbReference type="EMBL" id="JBHTCJ010000005">
    <property type="protein sequence ID" value="MFC7342141.1"/>
    <property type="molecule type" value="Genomic_DNA"/>
</dbReference>
<reference evidence="4" key="1">
    <citation type="journal article" date="2019" name="Int. J. Syst. Evol. Microbiol.">
        <title>The Global Catalogue of Microorganisms (GCM) 10K type strain sequencing project: providing services to taxonomists for standard genome sequencing and annotation.</title>
        <authorList>
            <consortium name="The Broad Institute Genomics Platform"/>
            <consortium name="The Broad Institute Genome Sequencing Center for Infectious Disease"/>
            <person name="Wu L."/>
            <person name="Ma J."/>
        </authorList>
    </citation>
    <scope>NUCLEOTIDE SEQUENCE [LARGE SCALE GENOMIC DNA]</scope>
    <source>
        <strain evidence="4">WLHS5</strain>
    </source>
</reference>
<evidence type="ECO:0000313" key="4">
    <source>
        <dbReference type="Proteomes" id="UP001596504"/>
    </source>
</evidence>
<dbReference type="Pfam" id="PF00079">
    <property type="entry name" value="Serpin"/>
    <property type="match status" value="1"/>
</dbReference>
<evidence type="ECO:0000259" key="2">
    <source>
        <dbReference type="SMART" id="SM00093"/>
    </source>
</evidence>
<gene>
    <name evidence="3" type="ORF">ACFQRI_12050</name>
</gene>
<dbReference type="Proteomes" id="UP001596504">
    <property type="component" value="Unassembled WGS sequence"/>
</dbReference>
<dbReference type="InterPro" id="IPR023795">
    <property type="entry name" value="Serpin_CS"/>
</dbReference>
<dbReference type="InterPro" id="IPR036186">
    <property type="entry name" value="Serpin_sf"/>
</dbReference>
<evidence type="ECO:0000256" key="1">
    <source>
        <dbReference type="RuleBase" id="RU000411"/>
    </source>
</evidence>